<keyword evidence="3" id="KW-1185">Reference proteome</keyword>
<sequence>MNPLITILVLFLCATSLQAQSYSDSKEYFYGSQAGVKAFERPPIWPGCNFKNIHKLRRCFDESLSKHIATNFKIPYDLMEKLEYKKVTVNFYVQKDGSIRIQSIKGGIPEIKELAKKVILSIPEIKPGELGGKKVAAEYTIPITY</sequence>
<keyword evidence="1" id="KW-0732">Signal</keyword>
<dbReference type="Proteomes" id="UP000030140">
    <property type="component" value="Unassembled WGS sequence"/>
</dbReference>
<dbReference type="EMBL" id="JSAQ01000001">
    <property type="protein sequence ID" value="KGO06599.1"/>
    <property type="molecule type" value="Genomic_DNA"/>
</dbReference>
<reference evidence="2 3" key="1">
    <citation type="submission" date="2014-10" db="EMBL/GenBank/DDBJ databases">
        <title>Draft genome sequence of the proteorhodopsin-containing marine bacterium Dokdonia donghaensis.</title>
        <authorList>
            <person name="Gomez-Consarnau L."/>
            <person name="Gonzalez J.M."/>
            <person name="Riedel T."/>
            <person name="Jaenicke S."/>
            <person name="Wagner-Doebler I."/>
            <person name="Fuhrman J.A."/>
        </authorList>
    </citation>
    <scope>NUCLEOTIDE SEQUENCE [LARGE SCALE GENOMIC DNA]</scope>
    <source>
        <strain evidence="2 3">DSW-1</strain>
    </source>
</reference>
<organism evidence="2 3">
    <name type="scientific">Dokdonia donghaensis DSW-1</name>
    <dbReference type="NCBI Taxonomy" id="1300343"/>
    <lineage>
        <taxon>Bacteria</taxon>
        <taxon>Pseudomonadati</taxon>
        <taxon>Bacteroidota</taxon>
        <taxon>Flavobacteriia</taxon>
        <taxon>Flavobacteriales</taxon>
        <taxon>Flavobacteriaceae</taxon>
        <taxon>Dokdonia</taxon>
    </lineage>
</organism>
<dbReference type="Gene3D" id="3.30.1150.10">
    <property type="match status" value="1"/>
</dbReference>
<name>A0A0A2GTJ3_9FLAO</name>
<evidence type="ECO:0000313" key="2">
    <source>
        <dbReference type="EMBL" id="KGO06599.1"/>
    </source>
</evidence>
<dbReference type="PATRIC" id="fig|1300343.5.peg.252"/>
<dbReference type="KEGG" id="ddo:I597_0248"/>
<dbReference type="OrthoDB" id="1522859at2"/>
<evidence type="ECO:0008006" key="4">
    <source>
        <dbReference type="Google" id="ProtNLM"/>
    </source>
</evidence>
<protein>
    <recommendedName>
        <fullName evidence="4">TonB C-terminal domain-containing protein</fullName>
    </recommendedName>
</protein>
<evidence type="ECO:0000256" key="1">
    <source>
        <dbReference type="SAM" id="SignalP"/>
    </source>
</evidence>
<evidence type="ECO:0000313" key="3">
    <source>
        <dbReference type="Proteomes" id="UP000030140"/>
    </source>
</evidence>
<proteinExistence type="predicted"/>
<comment type="caution">
    <text evidence="2">The sequence shown here is derived from an EMBL/GenBank/DDBJ whole genome shotgun (WGS) entry which is preliminary data.</text>
</comment>
<accession>A0A0A2GTJ3</accession>
<feature type="chain" id="PRO_5001987777" description="TonB C-terminal domain-containing protein" evidence="1">
    <location>
        <begin position="20"/>
        <end position="145"/>
    </location>
</feature>
<dbReference type="AlphaFoldDB" id="A0A0A2GTJ3"/>
<feature type="signal peptide" evidence="1">
    <location>
        <begin position="1"/>
        <end position="19"/>
    </location>
</feature>
<gene>
    <name evidence="2" type="ORF">NV36_06930</name>
</gene>
<dbReference type="RefSeq" id="WP_035325711.1">
    <property type="nucleotide sequence ID" value="NZ_CP015125.1"/>
</dbReference>